<accession>A0A189PG14</accession>
<keyword evidence="1" id="KW-0472">Membrane</keyword>
<evidence type="ECO:0000313" key="3">
    <source>
        <dbReference type="EMBL" id="ALL42312.1"/>
    </source>
</evidence>
<keyword evidence="1" id="KW-1133">Transmembrane helix</keyword>
<dbReference type="EMBL" id="KT033470">
    <property type="protein sequence ID" value="ALL42312.1"/>
    <property type="molecule type" value="Genomic_DNA"/>
</dbReference>
<sequence>MLEDKVMEKTNEVSGAEFTAEEKKAMNHAAYAQCIFILAQVLLYPALGATGAILAAFCGMMPWLPRFVKQAPSKAFGMVLASVCLAPLYAKVCTFIVTAVQGI</sequence>
<dbReference type="OMA" id="CGMMPWL"/>
<name>A0A189PG14_AERSS</name>
<evidence type="ECO:0000256" key="1">
    <source>
        <dbReference type="SAM" id="Phobius"/>
    </source>
</evidence>
<feature type="transmembrane region" description="Helical" evidence="1">
    <location>
        <begin position="75"/>
        <end position="100"/>
    </location>
</feature>
<proteinExistence type="predicted"/>
<geneLocation type="plasmid" evidence="2">
    <name>pAsa4b</name>
</geneLocation>
<keyword evidence="1" id="KW-0812">Transmembrane</keyword>
<protein>
    <submittedName>
        <fullName evidence="2">Uncharacterized protein</fullName>
    </submittedName>
</protein>
<keyword evidence="2" id="KW-0614">Plasmid</keyword>
<dbReference type="EMBL" id="KT033469">
    <property type="protein sequence ID" value="ALL42139.1"/>
    <property type="molecule type" value="Genomic_DNA"/>
</dbReference>
<feature type="transmembrane region" description="Helical" evidence="1">
    <location>
        <begin position="30"/>
        <end position="63"/>
    </location>
</feature>
<geneLocation type="plasmid" evidence="3">
    <name>pAsa4c</name>
</geneLocation>
<dbReference type="RefSeq" id="WP_011899299.1">
    <property type="nucleotide sequence ID" value="NZ_KT033469.1"/>
</dbReference>
<dbReference type="AlphaFoldDB" id="A0A189PG14"/>
<organism evidence="2">
    <name type="scientific">Aeromonas salmonicida subsp. salmonicida</name>
    <dbReference type="NCBI Taxonomy" id="29491"/>
    <lineage>
        <taxon>Bacteria</taxon>
        <taxon>Pseudomonadati</taxon>
        <taxon>Pseudomonadota</taxon>
        <taxon>Gammaproteobacteria</taxon>
        <taxon>Aeromonadales</taxon>
        <taxon>Aeromonadaceae</taxon>
        <taxon>Aeromonas</taxon>
    </lineage>
</organism>
<evidence type="ECO:0000313" key="2">
    <source>
        <dbReference type="EMBL" id="ALL42139.1"/>
    </source>
</evidence>
<reference evidence="2" key="1">
    <citation type="submission" date="2015-06" db="EMBL/GenBank/DDBJ databases">
        <title>Antimicrobial resistance-carrying plasmid pAsa4 variants found in Aeromonas salmonicida subsp. salmonicida: general architecture, construction blocks and gene elimination.</title>
        <authorList>
            <person name="Tanaka K.H."/>
            <person name="Vincent A.T."/>
            <person name="Trudel M.V."/>
            <person name="Paquet V.E."/>
            <person name="Frenette M."/>
            <person name="Charette S.J."/>
        </authorList>
    </citation>
    <scope>NUCLEOTIDE SEQUENCE</scope>
    <source>
        <strain evidence="2">01-B522</strain>
        <strain evidence="3">JF2267</strain>
        <plasmid evidence="2">pAsa4b</plasmid>
        <plasmid evidence="3">pAsa4c</plasmid>
    </source>
</reference>